<dbReference type="STRING" id="933084.A0A067QDG3"/>
<keyword evidence="3" id="KW-1185">Reference proteome</keyword>
<name>A0A067QDG3_9AGAM</name>
<feature type="region of interest" description="Disordered" evidence="1">
    <location>
        <begin position="1"/>
        <end position="23"/>
    </location>
</feature>
<dbReference type="AlphaFoldDB" id="A0A067QDG3"/>
<reference evidence="3" key="1">
    <citation type="journal article" date="2014" name="Proc. Natl. Acad. Sci. U.S.A.">
        <title>Extensive sampling of basidiomycete genomes demonstrates inadequacy of the white-rot/brown-rot paradigm for wood decay fungi.</title>
        <authorList>
            <person name="Riley R."/>
            <person name="Salamov A.A."/>
            <person name="Brown D.W."/>
            <person name="Nagy L.G."/>
            <person name="Floudas D."/>
            <person name="Held B.W."/>
            <person name="Levasseur A."/>
            <person name="Lombard V."/>
            <person name="Morin E."/>
            <person name="Otillar R."/>
            <person name="Lindquist E.A."/>
            <person name="Sun H."/>
            <person name="LaButti K.M."/>
            <person name="Schmutz J."/>
            <person name="Jabbour D."/>
            <person name="Luo H."/>
            <person name="Baker S.E."/>
            <person name="Pisabarro A.G."/>
            <person name="Walton J.D."/>
            <person name="Blanchette R.A."/>
            <person name="Henrissat B."/>
            <person name="Martin F."/>
            <person name="Cullen D."/>
            <person name="Hibbett D.S."/>
            <person name="Grigoriev I.V."/>
        </authorList>
    </citation>
    <scope>NUCLEOTIDE SEQUENCE [LARGE SCALE GENOMIC DNA]</scope>
    <source>
        <strain evidence="3">MUCL 33604</strain>
    </source>
</reference>
<gene>
    <name evidence="2" type="ORF">JAAARDRAFT_54888</name>
</gene>
<sequence>MAATAGPSKLPTPHPARTGADNAEAELMNLVARLGIQDVEELTAGRNPPGLSDAEVALRLFAEEARSVVRINNDRAVAQRLQDDELGTPASAAQGRPAPRNLPPTQQKGLLARLFSHKSRSGTLAPAPPPIPTPPRYAS</sequence>
<evidence type="ECO:0000313" key="3">
    <source>
        <dbReference type="Proteomes" id="UP000027265"/>
    </source>
</evidence>
<evidence type="ECO:0000313" key="2">
    <source>
        <dbReference type="EMBL" id="KDQ61532.1"/>
    </source>
</evidence>
<feature type="region of interest" description="Disordered" evidence="1">
    <location>
        <begin position="80"/>
        <end position="139"/>
    </location>
</feature>
<dbReference type="HOGENOM" id="CLU_1845391_0_0_1"/>
<dbReference type="OrthoDB" id="2687732at2759"/>
<feature type="compositionally biased region" description="Pro residues" evidence="1">
    <location>
        <begin position="126"/>
        <end position="139"/>
    </location>
</feature>
<protein>
    <submittedName>
        <fullName evidence="2">Uncharacterized protein</fullName>
    </submittedName>
</protein>
<proteinExistence type="predicted"/>
<accession>A0A067QDG3</accession>
<dbReference type="InParanoid" id="A0A067QDG3"/>
<evidence type="ECO:0000256" key="1">
    <source>
        <dbReference type="SAM" id="MobiDB-lite"/>
    </source>
</evidence>
<dbReference type="Proteomes" id="UP000027265">
    <property type="component" value="Unassembled WGS sequence"/>
</dbReference>
<dbReference type="EMBL" id="KL197712">
    <property type="protein sequence ID" value="KDQ61532.1"/>
    <property type="molecule type" value="Genomic_DNA"/>
</dbReference>
<organism evidence="2 3">
    <name type="scientific">Jaapia argillacea MUCL 33604</name>
    <dbReference type="NCBI Taxonomy" id="933084"/>
    <lineage>
        <taxon>Eukaryota</taxon>
        <taxon>Fungi</taxon>
        <taxon>Dikarya</taxon>
        <taxon>Basidiomycota</taxon>
        <taxon>Agaricomycotina</taxon>
        <taxon>Agaricomycetes</taxon>
        <taxon>Agaricomycetidae</taxon>
        <taxon>Jaapiales</taxon>
        <taxon>Jaapiaceae</taxon>
        <taxon>Jaapia</taxon>
    </lineage>
</organism>